<reference evidence="3 4" key="1">
    <citation type="journal article" date="2018" name="Arch. Microbiol.">
        <title>New insights into the metabolic potential of the phototrophic purple bacterium Rhodopila globiformis DSM 161(T) from its draft genome sequence and evidence for a vanadium-dependent nitrogenase.</title>
        <authorList>
            <person name="Imhoff J.F."/>
            <person name="Rahn T."/>
            <person name="Kunzel S."/>
            <person name="Neulinger S.C."/>
        </authorList>
    </citation>
    <scope>NUCLEOTIDE SEQUENCE [LARGE SCALE GENOMIC DNA]</scope>
    <source>
        <strain evidence="3 4">DSM 16996</strain>
    </source>
</reference>
<feature type="domain" description="Helix-turn-helix" evidence="2">
    <location>
        <begin position="20"/>
        <end position="65"/>
    </location>
</feature>
<evidence type="ECO:0000256" key="1">
    <source>
        <dbReference type="SAM" id="MobiDB-lite"/>
    </source>
</evidence>
<organism evidence="3 4">
    <name type="scientific">Rhodoblastus sphagnicola</name>
    <dbReference type="NCBI Taxonomy" id="333368"/>
    <lineage>
        <taxon>Bacteria</taxon>
        <taxon>Pseudomonadati</taxon>
        <taxon>Pseudomonadota</taxon>
        <taxon>Alphaproteobacteria</taxon>
        <taxon>Hyphomicrobiales</taxon>
        <taxon>Rhodoblastaceae</taxon>
        <taxon>Rhodoblastus</taxon>
    </lineage>
</organism>
<dbReference type="InterPro" id="IPR036388">
    <property type="entry name" value="WH-like_DNA-bd_sf"/>
</dbReference>
<sequence>MPNSEQSATMDGQPKRIKAKAAAEMLGVTPRTVQNLAGKGELPGAAKIGKQWTFDPKKLVKFIADKEAEVAARADWRPPPALRGASTKLTSEQSKVRQGLPSNRQGQIGCGVRESHGNTQGRDAFSEATQEMSAAIAVKQ</sequence>
<gene>
    <name evidence="3" type="ORF">CCR94_16145</name>
</gene>
<dbReference type="InterPro" id="IPR009061">
    <property type="entry name" value="DNA-bd_dom_put_sf"/>
</dbReference>
<dbReference type="Proteomes" id="UP000239089">
    <property type="component" value="Unassembled WGS sequence"/>
</dbReference>
<feature type="compositionally biased region" description="Polar residues" evidence="1">
    <location>
        <begin position="117"/>
        <end position="132"/>
    </location>
</feature>
<proteinExistence type="predicted"/>
<name>A0A2S6N396_9HYPH</name>
<dbReference type="RefSeq" id="WP_104508877.1">
    <property type="nucleotide sequence ID" value="NZ_JACIGC010000005.1"/>
</dbReference>
<evidence type="ECO:0000313" key="3">
    <source>
        <dbReference type="EMBL" id="PPQ29090.1"/>
    </source>
</evidence>
<dbReference type="EMBL" id="NHSJ01000099">
    <property type="protein sequence ID" value="PPQ29090.1"/>
    <property type="molecule type" value="Genomic_DNA"/>
</dbReference>
<dbReference type="Gene3D" id="1.10.10.10">
    <property type="entry name" value="Winged helix-like DNA-binding domain superfamily/Winged helix DNA-binding domain"/>
    <property type="match status" value="1"/>
</dbReference>
<dbReference type="Pfam" id="PF12728">
    <property type="entry name" value="HTH_17"/>
    <property type="match status" value="1"/>
</dbReference>
<protein>
    <recommendedName>
        <fullName evidence="2">Helix-turn-helix domain-containing protein</fullName>
    </recommendedName>
</protein>
<dbReference type="SUPFAM" id="SSF46955">
    <property type="entry name" value="Putative DNA-binding domain"/>
    <property type="match status" value="1"/>
</dbReference>
<accession>A0A2S6N396</accession>
<evidence type="ECO:0000259" key="2">
    <source>
        <dbReference type="Pfam" id="PF12728"/>
    </source>
</evidence>
<comment type="caution">
    <text evidence="3">The sequence shown here is derived from an EMBL/GenBank/DDBJ whole genome shotgun (WGS) entry which is preliminary data.</text>
</comment>
<keyword evidence="4" id="KW-1185">Reference proteome</keyword>
<evidence type="ECO:0000313" key="4">
    <source>
        <dbReference type="Proteomes" id="UP000239089"/>
    </source>
</evidence>
<dbReference type="InterPro" id="IPR041657">
    <property type="entry name" value="HTH_17"/>
</dbReference>
<feature type="region of interest" description="Disordered" evidence="1">
    <location>
        <begin position="74"/>
        <end position="140"/>
    </location>
</feature>
<dbReference type="OrthoDB" id="7996910at2"/>
<dbReference type="AlphaFoldDB" id="A0A2S6N396"/>